<name>A0A146FZ55_ASPKA</name>
<proteinExistence type="predicted"/>
<reference evidence="2" key="2">
    <citation type="submission" date="2016-02" db="EMBL/GenBank/DDBJ databases">
        <title>Genome sequencing of Aspergillus luchuensis NBRC 4314.</title>
        <authorList>
            <person name="Yamada O."/>
        </authorList>
    </citation>
    <scope>NUCLEOTIDE SEQUENCE [LARGE SCALE GENOMIC DNA]</scope>
    <source>
        <strain evidence="2">RIB 2604</strain>
    </source>
</reference>
<dbReference type="Proteomes" id="UP000075230">
    <property type="component" value="Unassembled WGS sequence"/>
</dbReference>
<organism evidence="1 2">
    <name type="scientific">Aspergillus kawachii</name>
    <name type="common">White koji mold</name>
    <name type="synonym">Aspergillus awamori var. kawachi</name>
    <dbReference type="NCBI Taxonomy" id="1069201"/>
    <lineage>
        <taxon>Eukaryota</taxon>
        <taxon>Fungi</taxon>
        <taxon>Dikarya</taxon>
        <taxon>Ascomycota</taxon>
        <taxon>Pezizomycotina</taxon>
        <taxon>Eurotiomycetes</taxon>
        <taxon>Eurotiomycetidae</taxon>
        <taxon>Eurotiales</taxon>
        <taxon>Aspergillaceae</taxon>
        <taxon>Aspergillus</taxon>
        <taxon>Aspergillus subgen. Circumdati</taxon>
    </lineage>
</organism>
<dbReference type="AlphaFoldDB" id="A0A146FZ55"/>
<evidence type="ECO:0000313" key="1">
    <source>
        <dbReference type="EMBL" id="GAT30934.1"/>
    </source>
</evidence>
<dbReference type="GO" id="GO:0016740">
    <property type="term" value="F:transferase activity"/>
    <property type="evidence" value="ECO:0007669"/>
    <property type="project" value="UniProtKB-KW"/>
</dbReference>
<evidence type="ECO:0000313" key="2">
    <source>
        <dbReference type="Proteomes" id="UP000075230"/>
    </source>
</evidence>
<accession>A0A146FZ55</accession>
<reference evidence="1 2" key="1">
    <citation type="journal article" date="2016" name="DNA Res.">
        <title>Genome sequence of Aspergillus luchuensis NBRC 4314.</title>
        <authorList>
            <person name="Yamada O."/>
            <person name="Machida M."/>
            <person name="Hosoyama A."/>
            <person name="Goto M."/>
            <person name="Takahashi T."/>
            <person name="Futagami T."/>
            <person name="Yamagata Y."/>
            <person name="Takeuchi M."/>
            <person name="Kobayashi T."/>
            <person name="Koike H."/>
            <person name="Abe K."/>
            <person name="Asai K."/>
            <person name="Arita M."/>
            <person name="Fujita N."/>
            <person name="Fukuda K."/>
            <person name="Higa K."/>
            <person name="Horikawa H."/>
            <person name="Ishikawa T."/>
            <person name="Jinno K."/>
            <person name="Kato Y."/>
            <person name="Kirimura K."/>
            <person name="Mizutani O."/>
            <person name="Nakasone K."/>
            <person name="Sano M."/>
            <person name="Shiraishi Y."/>
            <person name="Tsukahara M."/>
            <person name="Gomi K."/>
        </authorList>
    </citation>
    <scope>NUCLEOTIDE SEQUENCE [LARGE SCALE GENOMIC DNA]</scope>
    <source>
        <strain evidence="1 2">RIB 2604</strain>
    </source>
</reference>
<sequence>MKVLGSEHRQIEDIDLANSAETSNVYVRNYRGFLYSRASSSL</sequence>
<comment type="caution">
    <text evidence="1">The sequence shown here is derived from an EMBL/GenBank/DDBJ whole genome shotgun (WGS) entry which is preliminary data.</text>
</comment>
<dbReference type="EMBL" id="BCWF01000036">
    <property type="protein sequence ID" value="GAT30934.1"/>
    <property type="molecule type" value="Genomic_DNA"/>
</dbReference>
<protein>
    <submittedName>
        <fullName evidence="1">Phosphotransferase family protein</fullName>
    </submittedName>
</protein>
<gene>
    <name evidence="1" type="ORF">RIB2604_03701430</name>
</gene>
<keyword evidence="1" id="KW-0808">Transferase</keyword>